<feature type="compositionally biased region" description="Gly residues" evidence="2">
    <location>
        <begin position="486"/>
        <end position="498"/>
    </location>
</feature>
<feature type="compositionally biased region" description="Pro residues" evidence="2">
    <location>
        <begin position="249"/>
        <end position="259"/>
    </location>
</feature>
<dbReference type="InterPro" id="IPR000504">
    <property type="entry name" value="RRM_dom"/>
</dbReference>
<feature type="region of interest" description="Disordered" evidence="2">
    <location>
        <begin position="161"/>
        <end position="187"/>
    </location>
</feature>
<protein>
    <recommendedName>
        <fullName evidence="3">RRM domain-containing protein</fullName>
    </recommendedName>
</protein>
<dbReference type="GO" id="GO:0003723">
    <property type="term" value="F:RNA binding"/>
    <property type="evidence" value="ECO:0007669"/>
    <property type="project" value="UniProtKB-UniRule"/>
</dbReference>
<feature type="compositionally biased region" description="Basic and acidic residues" evidence="2">
    <location>
        <begin position="556"/>
        <end position="570"/>
    </location>
</feature>
<evidence type="ECO:0000313" key="5">
    <source>
        <dbReference type="Proteomes" id="UP000800092"/>
    </source>
</evidence>
<evidence type="ECO:0000259" key="3">
    <source>
        <dbReference type="PROSITE" id="PS50102"/>
    </source>
</evidence>
<feature type="compositionally biased region" description="Polar residues" evidence="2">
    <location>
        <begin position="106"/>
        <end position="139"/>
    </location>
</feature>
<feature type="compositionally biased region" description="Low complexity" evidence="2">
    <location>
        <begin position="304"/>
        <end position="313"/>
    </location>
</feature>
<evidence type="ECO:0000313" key="4">
    <source>
        <dbReference type="EMBL" id="KAF2233717.1"/>
    </source>
</evidence>
<feature type="domain" description="RRM" evidence="3">
    <location>
        <begin position="409"/>
        <end position="480"/>
    </location>
</feature>
<feature type="region of interest" description="Disordered" evidence="2">
    <location>
        <begin position="1"/>
        <end position="139"/>
    </location>
</feature>
<dbReference type="EMBL" id="ML991804">
    <property type="protein sequence ID" value="KAF2233717.1"/>
    <property type="molecule type" value="Genomic_DNA"/>
</dbReference>
<feature type="compositionally biased region" description="Low complexity" evidence="2">
    <location>
        <begin position="161"/>
        <end position="183"/>
    </location>
</feature>
<dbReference type="AlphaFoldDB" id="A0A6A6H6X8"/>
<dbReference type="PANTHER" id="PTHR23295:SF6">
    <property type="entry name" value="NEOSIN, ISOFORM A"/>
    <property type="match status" value="1"/>
</dbReference>
<evidence type="ECO:0000256" key="1">
    <source>
        <dbReference type="PROSITE-ProRule" id="PRU00176"/>
    </source>
</evidence>
<feature type="compositionally biased region" description="Basic and acidic residues" evidence="2">
    <location>
        <begin position="527"/>
        <end position="544"/>
    </location>
</feature>
<feature type="compositionally biased region" description="Pro residues" evidence="2">
    <location>
        <begin position="314"/>
        <end position="328"/>
    </location>
</feature>
<dbReference type="Gene3D" id="3.30.70.330">
    <property type="match status" value="1"/>
</dbReference>
<proteinExistence type="predicted"/>
<dbReference type="OrthoDB" id="10044938at2759"/>
<feature type="compositionally biased region" description="Basic and acidic residues" evidence="2">
    <location>
        <begin position="341"/>
        <end position="356"/>
    </location>
</feature>
<dbReference type="InterPro" id="IPR035979">
    <property type="entry name" value="RBD_domain_sf"/>
</dbReference>
<feature type="compositionally biased region" description="Polar residues" evidence="2">
    <location>
        <begin position="784"/>
        <end position="808"/>
    </location>
</feature>
<gene>
    <name evidence="4" type="ORF">EV356DRAFT_533484</name>
</gene>
<accession>A0A6A6H6X8</accession>
<organism evidence="4 5">
    <name type="scientific">Viridothelium virens</name>
    <name type="common">Speckled blister lichen</name>
    <name type="synonym">Trypethelium virens</name>
    <dbReference type="NCBI Taxonomy" id="1048519"/>
    <lineage>
        <taxon>Eukaryota</taxon>
        <taxon>Fungi</taxon>
        <taxon>Dikarya</taxon>
        <taxon>Ascomycota</taxon>
        <taxon>Pezizomycotina</taxon>
        <taxon>Dothideomycetes</taxon>
        <taxon>Dothideomycetes incertae sedis</taxon>
        <taxon>Trypetheliales</taxon>
        <taxon>Trypetheliaceae</taxon>
        <taxon>Viridothelium</taxon>
    </lineage>
</organism>
<dbReference type="PANTHER" id="PTHR23295">
    <property type="entry name" value="NUCLEAR RECEPTOR COACTIVATOR 5-RELATED"/>
    <property type="match status" value="1"/>
</dbReference>
<evidence type="ECO:0000256" key="2">
    <source>
        <dbReference type="SAM" id="MobiDB-lite"/>
    </source>
</evidence>
<feature type="region of interest" description="Disordered" evidence="2">
    <location>
        <begin position="226"/>
        <end position="366"/>
    </location>
</feature>
<feature type="compositionally biased region" description="Low complexity" evidence="2">
    <location>
        <begin position="824"/>
        <end position="834"/>
    </location>
</feature>
<sequence length="895" mass="96643">MTSSPPEEPSEFRGKTLSPVSPKPVHIPSPSTIPVLENQMDPVFNDTSTHMGGPLASLPPNAYLDPSSIATSYPSTSTQPHEVDASHTNGVGTGITDPSGGDGMLQATSGHRTNDKQAATPSIQNPQSSEQTSGFESSEITAPHQITDQSMTDTSNLATAAQDAASLAASQPSTTDPSQPTPTANFQGAEASGVNYQALLDNLSVSTPATAIPAVPAVDIISTNIATTSSQPPPPGTVKSPISALPPGANLPPRPPPQEQPSLPSAYDLRTFHPHSQNAALPTSYTNQPAAGFRPPGMYPPPNLNAGAPGASGLPPPPVASFQQPPPSSGNQQSPSNAGYRQRDSFDAGRDNRQFDEDTPWGPDVQKKYDEFLENERRYVSEGQWDRFPANSRLFIGGETLSDNRKPRSDGLAGNLPTEKVTKRDLFHVFHTHGTLAQISLKQAYGFVQFLDAEACFRALQAEQGQAVRGRKMHLEISKPQRNQKGSGGGGGGGGGGGRRSRSPDYARGTNLPAGTDRYVSGGRPASPRDRERNRRRNRDDYRPARSPSPRHYRDRRGGRGRSPDRYDPRRRSRSRSPYRGDFRSPKSTGFEDDDLPFPRRDARNVPDVQILILDNLDQAFVAWVEKAFHERQVRVDSLHLHPRFSEDAVVRRQMLEGVQAVCRLTRLSQATGKVPLQVFDRSGGASNISWNEYQELDPPVAAELVLRAKQTNAAPPTPTQPYYGGAPSANFNPTPQAQYGLAPTPQQQALTMPPTSAAGQSNLRDLISQLDSAALKKVLDTMNPHQSPQTPQLALTRRQQPSHSNVNPDLVSMLGNLQPQQQLVPAHQQSSYGQPPPQPQQQAPAQQNLSAQQLMSMLGAPAQGATPQPPTAGQPNPGRTDVQDLMTQLAKYRR</sequence>
<feature type="region of interest" description="Disordered" evidence="2">
    <location>
        <begin position="713"/>
        <end position="742"/>
    </location>
</feature>
<feature type="region of interest" description="Disordered" evidence="2">
    <location>
        <begin position="476"/>
        <end position="600"/>
    </location>
</feature>
<dbReference type="Pfam" id="PF00076">
    <property type="entry name" value="RRM_1"/>
    <property type="match status" value="1"/>
</dbReference>
<dbReference type="Proteomes" id="UP000800092">
    <property type="component" value="Unassembled WGS sequence"/>
</dbReference>
<dbReference type="PROSITE" id="PS50102">
    <property type="entry name" value="RRM"/>
    <property type="match status" value="1"/>
</dbReference>
<reference evidence="4" key="1">
    <citation type="journal article" date="2020" name="Stud. Mycol.">
        <title>101 Dothideomycetes genomes: a test case for predicting lifestyles and emergence of pathogens.</title>
        <authorList>
            <person name="Haridas S."/>
            <person name="Albert R."/>
            <person name="Binder M."/>
            <person name="Bloem J."/>
            <person name="Labutti K."/>
            <person name="Salamov A."/>
            <person name="Andreopoulos B."/>
            <person name="Baker S."/>
            <person name="Barry K."/>
            <person name="Bills G."/>
            <person name="Bluhm B."/>
            <person name="Cannon C."/>
            <person name="Castanera R."/>
            <person name="Culley D."/>
            <person name="Daum C."/>
            <person name="Ezra D."/>
            <person name="Gonzalez J."/>
            <person name="Henrissat B."/>
            <person name="Kuo A."/>
            <person name="Liang C."/>
            <person name="Lipzen A."/>
            <person name="Lutzoni F."/>
            <person name="Magnuson J."/>
            <person name="Mondo S."/>
            <person name="Nolan M."/>
            <person name="Ohm R."/>
            <person name="Pangilinan J."/>
            <person name="Park H.-J."/>
            <person name="Ramirez L."/>
            <person name="Alfaro M."/>
            <person name="Sun H."/>
            <person name="Tritt A."/>
            <person name="Yoshinaga Y."/>
            <person name="Zwiers L.-H."/>
            <person name="Turgeon B."/>
            <person name="Goodwin S."/>
            <person name="Spatafora J."/>
            <person name="Crous P."/>
            <person name="Grigoriev I."/>
        </authorList>
    </citation>
    <scope>NUCLEOTIDE SEQUENCE</scope>
    <source>
        <strain evidence="4">Tuck. ex Michener</strain>
    </source>
</reference>
<feature type="region of interest" description="Disordered" evidence="2">
    <location>
        <begin position="783"/>
        <end position="812"/>
    </location>
</feature>
<dbReference type="InterPro" id="IPR012677">
    <property type="entry name" value="Nucleotide-bd_a/b_plait_sf"/>
</dbReference>
<feature type="compositionally biased region" description="Polar residues" evidence="2">
    <location>
        <begin position="274"/>
        <end position="289"/>
    </location>
</feature>
<name>A0A6A6H6X8_VIRVR</name>
<dbReference type="InterPro" id="IPR052600">
    <property type="entry name" value="Nuc_rcpt_coact/corep"/>
</dbReference>
<feature type="compositionally biased region" description="Low complexity" evidence="2">
    <location>
        <begin position="713"/>
        <end position="728"/>
    </location>
</feature>
<keyword evidence="5" id="KW-1185">Reference proteome</keyword>
<keyword evidence="1" id="KW-0694">RNA-binding</keyword>
<dbReference type="SUPFAM" id="SSF54928">
    <property type="entry name" value="RNA-binding domain, RBD"/>
    <property type="match status" value="1"/>
</dbReference>
<dbReference type="SMART" id="SM00360">
    <property type="entry name" value="RRM"/>
    <property type="match status" value="1"/>
</dbReference>
<feature type="region of interest" description="Disordered" evidence="2">
    <location>
        <begin position="824"/>
        <end position="895"/>
    </location>
</feature>
<feature type="compositionally biased region" description="Polar residues" evidence="2">
    <location>
        <begin position="68"/>
        <end position="90"/>
    </location>
</feature>
<feature type="compositionally biased region" description="Low complexity" evidence="2">
    <location>
        <begin position="841"/>
        <end position="867"/>
    </location>
</feature>